<accession>A0ABR7P6T3</accession>
<dbReference type="PANTHER" id="PTHR30217:SF10">
    <property type="entry name" value="23S RRNA 5-HYDROXYCYTIDINE C2501 SYNTHASE"/>
    <property type="match status" value="1"/>
</dbReference>
<evidence type="ECO:0000313" key="3">
    <source>
        <dbReference type="Proteomes" id="UP000661649"/>
    </source>
</evidence>
<feature type="domain" description="Peptidase U32 collagenase" evidence="1">
    <location>
        <begin position="323"/>
        <end position="433"/>
    </location>
</feature>
<dbReference type="EMBL" id="JACRTP010000001">
    <property type="protein sequence ID" value="MBC8627098.1"/>
    <property type="molecule type" value="Genomic_DNA"/>
</dbReference>
<evidence type="ECO:0000313" key="2">
    <source>
        <dbReference type="EMBL" id="MBC8627098.1"/>
    </source>
</evidence>
<dbReference type="Pfam" id="PF12392">
    <property type="entry name" value="DUF3656"/>
    <property type="match status" value="1"/>
</dbReference>
<reference evidence="2 3" key="1">
    <citation type="submission" date="2020-08" db="EMBL/GenBank/DDBJ databases">
        <title>Genome public.</title>
        <authorList>
            <person name="Liu C."/>
            <person name="Sun Q."/>
        </authorList>
    </citation>
    <scope>NUCLEOTIDE SEQUENCE [LARGE SCALE GENOMIC DNA]</scope>
    <source>
        <strain evidence="2 3">3_YM_SP_D4_24.mj</strain>
    </source>
</reference>
<proteinExistence type="predicted"/>
<gene>
    <name evidence="2" type="ORF">H8712_00400</name>
</gene>
<organism evidence="2 3">
    <name type="scientific">Blautia stercoris</name>
    <dbReference type="NCBI Taxonomy" id="871664"/>
    <lineage>
        <taxon>Bacteria</taxon>
        <taxon>Bacillati</taxon>
        <taxon>Bacillota</taxon>
        <taxon>Clostridia</taxon>
        <taxon>Lachnospirales</taxon>
        <taxon>Lachnospiraceae</taxon>
        <taxon>Blautia</taxon>
    </lineage>
</organism>
<dbReference type="InterPro" id="IPR051454">
    <property type="entry name" value="RNA/ubiquinone_mod_enzymes"/>
</dbReference>
<dbReference type="PANTHER" id="PTHR30217">
    <property type="entry name" value="PEPTIDASE U32 FAMILY"/>
    <property type="match status" value="1"/>
</dbReference>
<comment type="caution">
    <text evidence="2">The sequence shown here is derived from an EMBL/GenBank/DDBJ whole genome shotgun (WGS) entry which is preliminary data.</text>
</comment>
<name>A0ABR7P6T3_9FIRM</name>
<dbReference type="Pfam" id="PF01136">
    <property type="entry name" value="Peptidase_U32"/>
    <property type="match status" value="1"/>
</dbReference>
<sequence>MKSELLAPAGSIEGMRAAIAAGADAVYMGGELFGARAYANNPEEEGLKEAIDYVHLHKKKLYLTVNTLLKNKELKTQLYDYIAPFYEQGLDAVIVQDFGVLTFLKKEFPKLPLHASTQMAVTGAEGARLLKKFGVSRVVTARELSLSEIKEIDEQTGVEIESFIHGALCYSYSGMCLFSSMLGGRSGNRGRCAQPCRLPYKVECYGKKTGSQKEEYPLSLKDMCTIELLPEILNAGVYSLKIEGRMKKPEYAAGVTRIYRKYLDLYEKNPASYHVEKSDFEELLELYQRDGFSQGYYRQHNGRNMVALENLKQQKKEKGVCQRDEALFHTLKKEYTEKKLQEKINGTLMLYTGAPAILDLEYDKIRVSVEGDRFEMAQNQALTQERIRKQMMKTGNTPFCFENLEIQTDEQGFLPMQSLNELRRKGLSLLKEQYLNSFKRTLPEKTGEQNNNYAESKSSELETSEEIYYYASVETREQLSAVLERPEITGVYFDSTLVWGNSVEQKLDQIVERIHKKKKEAYLMLPYILRKEKTDQIRKLIEYSAERLEGFLIRNVEELGLLEKMGLLNQAVCDFSLYTMNDESKCFFDKKGVKRTTIPLELNESEIKKRENSDSEMIIYGYYPMMISAQCLKKTCERCEKKADIVTLTDRYKSRFRTKTVCDFCYNVIYNSIPTGFLQEEEKIKKLGIKNLRISLTTERKQESKELLELFLGVYKNKKNVPKNVLEFTKGHFKRGVE</sequence>
<dbReference type="Proteomes" id="UP000661649">
    <property type="component" value="Unassembled WGS sequence"/>
</dbReference>
<keyword evidence="3" id="KW-1185">Reference proteome</keyword>
<dbReference type="RefSeq" id="WP_187557998.1">
    <property type="nucleotide sequence ID" value="NZ_JACRTP010000001.1"/>
</dbReference>
<dbReference type="InterPro" id="IPR001539">
    <property type="entry name" value="Peptidase_U32"/>
</dbReference>
<dbReference type="InterPro" id="IPR020988">
    <property type="entry name" value="Pept_U32_collagenase"/>
</dbReference>
<protein>
    <submittedName>
        <fullName evidence="2">U32 family peptidase</fullName>
    </submittedName>
</protein>
<evidence type="ECO:0000259" key="1">
    <source>
        <dbReference type="Pfam" id="PF12392"/>
    </source>
</evidence>